<keyword evidence="3" id="KW-1185">Reference proteome</keyword>
<feature type="region of interest" description="Disordered" evidence="1">
    <location>
        <begin position="1"/>
        <end position="22"/>
    </location>
</feature>
<protein>
    <submittedName>
        <fullName evidence="2">Uncharacterized protein</fullName>
    </submittedName>
</protein>
<reference evidence="2 3" key="1">
    <citation type="submission" date="2019-05" db="EMBL/GenBank/DDBJ databases">
        <title>Another draft genome of Portunus trituberculatus and its Hox gene families provides insights of decapod evolution.</title>
        <authorList>
            <person name="Jeong J.-H."/>
            <person name="Song I."/>
            <person name="Kim S."/>
            <person name="Choi T."/>
            <person name="Kim D."/>
            <person name="Ryu S."/>
            <person name="Kim W."/>
        </authorList>
    </citation>
    <scope>NUCLEOTIDE SEQUENCE [LARGE SCALE GENOMIC DNA]</scope>
    <source>
        <tissue evidence="2">Muscle</tissue>
    </source>
</reference>
<feature type="compositionally biased region" description="Acidic residues" evidence="1">
    <location>
        <begin position="118"/>
        <end position="128"/>
    </location>
</feature>
<dbReference type="EMBL" id="VSRR010090514">
    <property type="protein sequence ID" value="MPC92225.1"/>
    <property type="molecule type" value="Genomic_DNA"/>
</dbReference>
<dbReference type="Proteomes" id="UP000324222">
    <property type="component" value="Unassembled WGS sequence"/>
</dbReference>
<evidence type="ECO:0000313" key="2">
    <source>
        <dbReference type="EMBL" id="MPC92225.1"/>
    </source>
</evidence>
<accession>A0A5B7JC43</accession>
<name>A0A5B7JC43_PORTR</name>
<organism evidence="2 3">
    <name type="scientific">Portunus trituberculatus</name>
    <name type="common">Swimming crab</name>
    <name type="synonym">Neptunus trituberculatus</name>
    <dbReference type="NCBI Taxonomy" id="210409"/>
    <lineage>
        <taxon>Eukaryota</taxon>
        <taxon>Metazoa</taxon>
        <taxon>Ecdysozoa</taxon>
        <taxon>Arthropoda</taxon>
        <taxon>Crustacea</taxon>
        <taxon>Multicrustacea</taxon>
        <taxon>Malacostraca</taxon>
        <taxon>Eumalacostraca</taxon>
        <taxon>Eucarida</taxon>
        <taxon>Decapoda</taxon>
        <taxon>Pleocyemata</taxon>
        <taxon>Brachyura</taxon>
        <taxon>Eubrachyura</taxon>
        <taxon>Portunoidea</taxon>
        <taxon>Portunidae</taxon>
        <taxon>Portuninae</taxon>
        <taxon>Portunus</taxon>
    </lineage>
</organism>
<proteinExistence type="predicted"/>
<evidence type="ECO:0000256" key="1">
    <source>
        <dbReference type="SAM" id="MobiDB-lite"/>
    </source>
</evidence>
<comment type="caution">
    <text evidence="2">The sequence shown here is derived from an EMBL/GenBank/DDBJ whole genome shotgun (WGS) entry which is preliminary data.</text>
</comment>
<feature type="region of interest" description="Disordered" evidence="1">
    <location>
        <begin position="96"/>
        <end position="135"/>
    </location>
</feature>
<sequence>MQTSQLSVASRPHSNRDTFSRFPPRLTHENLYLLIPAPLFPSSLCLASPSQPLSAQPRSPQPENMGCLLGIRNNIKRIIITSSCVFWPEGERRMAERGTEGRCEARRRTKRSRRIKDEEEEEEEEEEEKEGKVDENYQLLWC</sequence>
<dbReference type="AlphaFoldDB" id="A0A5B7JC43"/>
<evidence type="ECO:0000313" key="3">
    <source>
        <dbReference type="Proteomes" id="UP000324222"/>
    </source>
</evidence>
<feature type="compositionally biased region" description="Basic and acidic residues" evidence="1">
    <location>
        <begin position="96"/>
        <end position="106"/>
    </location>
</feature>
<gene>
    <name evidence="2" type="ORF">E2C01_087302</name>
</gene>